<dbReference type="SUPFAM" id="SSF50939">
    <property type="entry name" value="Sialidases"/>
    <property type="match status" value="2"/>
</dbReference>
<reference evidence="1" key="1">
    <citation type="submission" date="2020-02" db="EMBL/GenBank/DDBJ databases">
        <authorList>
            <person name="Meier V. D."/>
        </authorList>
    </citation>
    <scope>NUCLEOTIDE SEQUENCE</scope>
    <source>
        <strain evidence="1">AVDCRST_MAG77</strain>
    </source>
</reference>
<protein>
    <submittedName>
        <fullName evidence="1">GH74</fullName>
    </submittedName>
</protein>
<proteinExistence type="predicted"/>
<organism evidence="1">
    <name type="scientific">uncultured Chloroflexota bacterium</name>
    <dbReference type="NCBI Taxonomy" id="166587"/>
    <lineage>
        <taxon>Bacteria</taxon>
        <taxon>Bacillati</taxon>
        <taxon>Chloroflexota</taxon>
        <taxon>environmental samples</taxon>
    </lineage>
</organism>
<sequence length="662" mass="69057">MSLSHLARGAVALVGLASLVGQLGTVGPIGGPAAAQGTLPPAVPDVAVPPWVQLGPVAPRRMTALGAAPGWPEDPVLLALREDDLVRTRDGGRTREALPPVPGIIPVAGSPESVAVSVAPAGTAGTSPVGDRTIFVMGRAGLQRSADTGATWQHTLPLPAARAGSAAGTLSLSPDFGRDGLAFVVAYGRAYRSRDGGATWEERDATALTEPGQPPALVQQVAFSPAYAADRTLWLVATSGNFPGLTTDPASGGDATDHVDSPGVLMSQDAGETWTPAVAGMEVEGVPYRHVQGLFISPTFGQDGTVFADAWGPREAKPFSSGQARDLRSALFRSTDRGASWQPVALYGAAFTRRSVDVALSPSFARDGLALRADSSGGLSPASGGCTLHRSVDFGVTWTQVAQRGSYESCSSLLVAGAAPAGVNQGNATAERAERVVGIVRKGGGWLKTFDGGQTWSGLSEIEILNLAPVAATRRAVLVGAAAGGVWALGDGIVQTLGTLTAHGASSCTAEPVLGFGRVWQAESWVRSHLGCPVAPEATHAIRERREAVQLGRASSTVQRGYWVEERADALVAEWPLWFDLRELFGDRALVAAPVGSAVQSSRLSLHEKPRNWPEGLETARTLQGMAQRFEGGAMLFLVHEDGRRSILALSTHSQSWREYPD</sequence>
<dbReference type="AlphaFoldDB" id="A0A6J4KJC6"/>
<dbReference type="EMBL" id="CADCTC010000327">
    <property type="protein sequence ID" value="CAA9307773.1"/>
    <property type="molecule type" value="Genomic_DNA"/>
</dbReference>
<dbReference type="InterPro" id="IPR036278">
    <property type="entry name" value="Sialidase_sf"/>
</dbReference>
<gene>
    <name evidence="1" type="ORF">AVDCRST_MAG77-6227</name>
</gene>
<dbReference type="CDD" id="cd15482">
    <property type="entry name" value="Sialidase_non-viral"/>
    <property type="match status" value="1"/>
</dbReference>
<dbReference type="Gene3D" id="2.130.10.10">
    <property type="entry name" value="YVTN repeat-like/Quinoprotein amine dehydrogenase"/>
    <property type="match status" value="2"/>
</dbReference>
<name>A0A6J4KJC6_9CHLR</name>
<evidence type="ECO:0000313" key="1">
    <source>
        <dbReference type="EMBL" id="CAA9307773.1"/>
    </source>
</evidence>
<accession>A0A6J4KJC6</accession>
<dbReference type="InterPro" id="IPR015943">
    <property type="entry name" value="WD40/YVTN_repeat-like_dom_sf"/>
</dbReference>